<dbReference type="AlphaFoldDB" id="A0A183SI46"/>
<dbReference type="EMBL" id="UYSU01032682">
    <property type="protein sequence ID" value="VDL90279.1"/>
    <property type="molecule type" value="Genomic_DNA"/>
</dbReference>
<organism evidence="3">
    <name type="scientific">Schistocephalus solidus</name>
    <name type="common">Tapeworm</name>
    <dbReference type="NCBI Taxonomy" id="70667"/>
    <lineage>
        <taxon>Eukaryota</taxon>
        <taxon>Metazoa</taxon>
        <taxon>Spiralia</taxon>
        <taxon>Lophotrochozoa</taxon>
        <taxon>Platyhelminthes</taxon>
        <taxon>Cestoda</taxon>
        <taxon>Eucestoda</taxon>
        <taxon>Diphyllobothriidea</taxon>
        <taxon>Diphyllobothriidae</taxon>
        <taxon>Schistocephalus</taxon>
    </lineage>
</organism>
<protein>
    <submittedName>
        <fullName evidence="3">HTH LytTR-type domain-containing protein</fullName>
    </submittedName>
</protein>
<evidence type="ECO:0000313" key="3">
    <source>
        <dbReference type="WBParaSite" id="SSLN_0000403001-mRNA-1"/>
    </source>
</evidence>
<keyword evidence="2" id="KW-1185">Reference proteome</keyword>
<reference evidence="3" key="1">
    <citation type="submission" date="2016-06" db="UniProtKB">
        <authorList>
            <consortium name="WormBaseParasite"/>
        </authorList>
    </citation>
    <scope>IDENTIFICATION</scope>
</reference>
<dbReference type="WBParaSite" id="SSLN_0000403001-mRNA-1">
    <property type="protein sequence ID" value="SSLN_0000403001-mRNA-1"/>
    <property type="gene ID" value="SSLN_0000403001"/>
</dbReference>
<sequence length="200" mass="22890">MPLMHTRWRVPIGDWFLAYHSYPGRPIKFNTDSDMLLINELRQLTHSRSGYLLSRHRTFLPYREGIVRQVNRIGHCITLTPVSAVRAPPSGANDPIPEEQQTNVIYRTPTLFLLAIRRRDPLSLVLVHVHGCDHRFIRNHTEGIAIATIKQAWEFLETLFYALLELIVVMSVSLLMTMFTTIVLTTAVIVFISISAIPCT</sequence>
<evidence type="ECO:0000313" key="2">
    <source>
        <dbReference type="Proteomes" id="UP000275846"/>
    </source>
</evidence>
<proteinExistence type="predicted"/>
<dbReference type="Proteomes" id="UP000275846">
    <property type="component" value="Unassembled WGS sequence"/>
</dbReference>
<accession>A0A183SI46</accession>
<reference evidence="1 2" key="2">
    <citation type="submission" date="2018-11" db="EMBL/GenBank/DDBJ databases">
        <authorList>
            <consortium name="Pathogen Informatics"/>
        </authorList>
    </citation>
    <scope>NUCLEOTIDE SEQUENCE [LARGE SCALE GENOMIC DNA]</scope>
    <source>
        <strain evidence="1 2">NST_G2</strain>
    </source>
</reference>
<evidence type="ECO:0000313" key="1">
    <source>
        <dbReference type="EMBL" id="VDL90279.1"/>
    </source>
</evidence>
<gene>
    <name evidence="1" type="ORF">SSLN_LOCUS3894</name>
</gene>
<name>A0A183SI46_SCHSO</name>